<feature type="region of interest" description="Disordered" evidence="1">
    <location>
        <begin position="882"/>
        <end position="968"/>
    </location>
</feature>
<feature type="region of interest" description="Disordered" evidence="1">
    <location>
        <begin position="610"/>
        <end position="665"/>
    </location>
</feature>
<feature type="region of interest" description="Disordered" evidence="1">
    <location>
        <begin position="980"/>
        <end position="1054"/>
    </location>
</feature>
<feature type="compositionally biased region" description="Polar residues" evidence="1">
    <location>
        <begin position="991"/>
        <end position="1003"/>
    </location>
</feature>
<feature type="compositionally biased region" description="Polar residues" evidence="1">
    <location>
        <begin position="1015"/>
        <end position="1033"/>
    </location>
</feature>
<name>A0AAN6P591_9PEZI</name>
<dbReference type="Proteomes" id="UP001303222">
    <property type="component" value="Unassembled WGS sequence"/>
</dbReference>
<feature type="compositionally biased region" description="Polar residues" evidence="1">
    <location>
        <begin position="421"/>
        <end position="456"/>
    </location>
</feature>
<feature type="compositionally biased region" description="Pro residues" evidence="1">
    <location>
        <begin position="628"/>
        <end position="642"/>
    </location>
</feature>
<feature type="compositionally biased region" description="Polar residues" evidence="1">
    <location>
        <begin position="754"/>
        <end position="772"/>
    </location>
</feature>
<evidence type="ECO:0000256" key="1">
    <source>
        <dbReference type="SAM" id="MobiDB-lite"/>
    </source>
</evidence>
<comment type="caution">
    <text evidence="2">The sequence shown here is derived from an EMBL/GenBank/DDBJ whole genome shotgun (WGS) entry which is preliminary data.</text>
</comment>
<feature type="compositionally biased region" description="Polar residues" evidence="1">
    <location>
        <begin position="224"/>
        <end position="239"/>
    </location>
</feature>
<feature type="region of interest" description="Disordered" evidence="1">
    <location>
        <begin position="1"/>
        <end position="23"/>
    </location>
</feature>
<reference evidence="2" key="1">
    <citation type="journal article" date="2023" name="Mol. Phylogenet. Evol.">
        <title>Genome-scale phylogeny and comparative genomics of the fungal order Sordariales.</title>
        <authorList>
            <person name="Hensen N."/>
            <person name="Bonometti L."/>
            <person name="Westerberg I."/>
            <person name="Brannstrom I.O."/>
            <person name="Guillou S."/>
            <person name="Cros-Aarteil S."/>
            <person name="Calhoun S."/>
            <person name="Haridas S."/>
            <person name="Kuo A."/>
            <person name="Mondo S."/>
            <person name="Pangilinan J."/>
            <person name="Riley R."/>
            <person name="LaButti K."/>
            <person name="Andreopoulos B."/>
            <person name="Lipzen A."/>
            <person name="Chen C."/>
            <person name="Yan M."/>
            <person name="Daum C."/>
            <person name="Ng V."/>
            <person name="Clum A."/>
            <person name="Steindorff A."/>
            <person name="Ohm R.A."/>
            <person name="Martin F."/>
            <person name="Silar P."/>
            <person name="Natvig D.O."/>
            <person name="Lalanne C."/>
            <person name="Gautier V."/>
            <person name="Ament-Velasquez S.L."/>
            <person name="Kruys A."/>
            <person name="Hutchinson M.I."/>
            <person name="Powell A.J."/>
            <person name="Barry K."/>
            <person name="Miller A.N."/>
            <person name="Grigoriev I.V."/>
            <person name="Debuchy R."/>
            <person name="Gladieux P."/>
            <person name="Hiltunen Thoren M."/>
            <person name="Johannesson H."/>
        </authorList>
    </citation>
    <scope>NUCLEOTIDE SEQUENCE</scope>
    <source>
        <strain evidence="2">CBS 626.80</strain>
    </source>
</reference>
<proteinExistence type="predicted"/>
<keyword evidence="3" id="KW-1185">Reference proteome</keyword>
<evidence type="ECO:0000313" key="2">
    <source>
        <dbReference type="EMBL" id="KAK3957013.1"/>
    </source>
</evidence>
<protein>
    <recommendedName>
        <fullName evidence="4">Suppressor of ascus dominance 2</fullName>
    </recommendedName>
</protein>
<evidence type="ECO:0000313" key="3">
    <source>
        <dbReference type="Proteomes" id="UP001303222"/>
    </source>
</evidence>
<feature type="compositionally biased region" description="Pro residues" evidence="1">
    <location>
        <begin position="950"/>
        <end position="960"/>
    </location>
</feature>
<feature type="region of interest" description="Disordered" evidence="1">
    <location>
        <begin position="39"/>
        <end position="66"/>
    </location>
</feature>
<feature type="compositionally biased region" description="Polar residues" evidence="1">
    <location>
        <begin position="918"/>
        <end position="932"/>
    </location>
</feature>
<dbReference type="EMBL" id="MU859061">
    <property type="protein sequence ID" value="KAK3957013.1"/>
    <property type="molecule type" value="Genomic_DNA"/>
</dbReference>
<organism evidence="2 3">
    <name type="scientific">Pseudoneurospora amorphoporcata</name>
    <dbReference type="NCBI Taxonomy" id="241081"/>
    <lineage>
        <taxon>Eukaryota</taxon>
        <taxon>Fungi</taxon>
        <taxon>Dikarya</taxon>
        <taxon>Ascomycota</taxon>
        <taxon>Pezizomycotina</taxon>
        <taxon>Sordariomycetes</taxon>
        <taxon>Sordariomycetidae</taxon>
        <taxon>Sordariales</taxon>
        <taxon>Sordariaceae</taxon>
        <taxon>Pseudoneurospora</taxon>
    </lineage>
</organism>
<feature type="region of interest" description="Disordered" evidence="1">
    <location>
        <begin position="754"/>
        <end position="781"/>
    </location>
</feature>
<feature type="region of interest" description="Disordered" evidence="1">
    <location>
        <begin position="410"/>
        <end position="458"/>
    </location>
</feature>
<evidence type="ECO:0008006" key="4">
    <source>
        <dbReference type="Google" id="ProtNLM"/>
    </source>
</evidence>
<sequence>MKDRDKNGQSAEDEAERQRKAILEKAMMDDLGIARVEDLPLEDIDAPPRHSRHDGRRPDRLKMPQPAPAVSDFWAEAQRQGVFDDDDALAVKDLDPLGGGRLYATRQEVAALGSRLIHGIRDHAQRVLNPELESRLAKQYHGRGREIPPNRKINIGKGMKTSALGVVYHEAQPVRQFPPGYQPSTRTPTTQVPMHTLPPSRPPRPLSSTAPRQLVPPKQERSSSRNGVTSPATSTAPSRETSRAPSIEPRWLSVIQAQTQSRLTVASNGPRQTSASQQLRDVGNENLPLSPELSNVVFRCEVDFPIPLSALDRSSVPSRGMVYLSAAERPHLGFFTSTRDGNHDGQWPISHYYHHSIDSSRQLIILFRGPDGNTVKDTCTVNFTSYMDAEDFHKTLKRLRAGEYLGQVNESSRQVLEPTAQEATQATVEESSTPAPQNPVSRAQAEQATTSDSDTVVRQPYAPNLNTARAENQEVLAGTLIDFDTFDDDPSTVQPSYAQSEAAELLSTLDPIDYDLEHVDDYLQFQQAQAEAADQNYGLDVIKQEFVDRYRLLLQNLIKVVGEVPTHKTNRGASTMIDGLQICVMKNAMADECGLDDTTKKELLRQIWGDSQPVDAEDSTNDIQSASDPPPNRPETPRPPPKTAKTTPRETTRAPPPRVATQTRRRVYQRPFLVSLYDNRLQPPHWFRELAFMPAFSRMNQPPSPCQSLEDTLSAATPATPTPLSAAAYLPLDFSRTRASHAWVMATEASETVRSTPSITSESTVQEAQAETQEPHIEESTPVISLETTASPSHEEHVDADIHSVPELISLAVPEPIRPSSTHANLRGLRNSRWARPGDRLETEGAFTGPQFWSCTALRELAQLEPQAPVNATPAELAEMFSAKSSGQSIEHATPRLAPAQQNDRPTAVPDNRPATPPNDTSSIGGLTQTPLATHRVVDTATQQASSISIPPPQIEPPVPSSSHANRGLAGSRFAISPVPESSFVPASPQPEKSTLPSNSTNLCLAGSRFARSLTPDSPSGTNSPAVQAQSQAPVVKGQPPALAPKPSNRGLAGSRFASGEVLSSSGRFTGLCHHRT</sequence>
<accession>A0AAN6P591</accession>
<gene>
    <name evidence="2" type="ORF">QBC32DRAFT_374926</name>
</gene>
<feature type="region of interest" description="Disordered" evidence="1">
    <location>
        <begin position="175"/>
        <end position="250"/>
    </location>
</feature>
<dbReference type="AlphaFoldDB" id="A0AAN6P591"/>
<feature type="compositionally biased region" description="Polar residues" evidence="1">
    <location>
        <begin position="182"/>
        <end position="193"/>
    </location>
</feature>
<reference evidence="2" key="2">
    <citation type="submission" date="2023-06" db="EMBL/GenBank/DDBJ databases">
        <authorList>
            <consortium name="Lawrence Berkeley National Laboratory"/>
            <person name="Mondo S.J."/>
            <person name="Hensen N."/>
            <person name="Bonometti L."/>
            <person name="Westerberg I."/>
            <person name="Brannstrom I.O."/>
            <person name="Guillou S."/>
            <person name="Cros-Aarteil S."/>
            <person name="Calhoun S."/>
            <person name="Haridas S."/>
            <person name="Kuo A."/>
            <person name="Pangilinan J."/>
            <person name="Riley R."/>
            <person name="Labutti K."/>
            <person name="Andreopoulos B."/>
            <person name="Lipzen A."/>
            <person name="Chen C."/>
            <person name="Yanf M."/>
            <person name="Daum C."/>
            <person name="Ng V."/>
            <person name="Clum A."/>
            <person name="Steindorff A."/>
            <person name="Ohm R."/>
            <person name="Martin F."/>
            <person name="Silar P."/>
            <person name="Natvig D."/>
            <person name="Lalanne C."/>
            <person name="Gautier V."/>
            <person name="Ament-Velasquez S.L."/>
            <person name="Kruys A."/>
            <person name="Hutchinson M.I."/>
            <person name="Powell A.J."/>
            <person name="Barry K."/>
            <person name="Miller A.N."/>
            <person name="Grigoriev I.V."/>
            <person name="Debuchy R."/>
            <person name="Gladieux P."/>
            <person name="Thoren M.H."/>
            <person name="Johannesson H."/>
        </authorList>
    </citation>
    <scope>NUCLEOTIDE SEQUENCE</scope>
    <source>
        <strain evidence="2">CBS 626.80</strain>
    </source>
</reference>